<proteinExistence type="predicted"/>
<sequence>MARRDKDEIFQRKEAADRNASAIGLATEGGDRGREAKSRPRFPAKGWKDILQRVYGNIDEHRLLALAAGMTYYSILAIGAGGSRSDLRPLLRSGQHRQTPRSGLRIPSGRRNRRCQGSAYARRVEEQSSPRCDLRHQLGGLALERERRDEVSVRYAQHRVRREEEAWLREAQYRFPCPSRLPGSRSCWPHLAQWWFCRCS</sequence>
<gene>
    <name evidence="2" type="ORF">BRAD3257_1530</name>
</gene>
<dbReference type="AlphaFoldDB" id="A0A2U3PU62"/>
<feature type="compositionally biased region" description="Basic and acidic residues" evidence="1">
    <location>
        <begin position="29"/>
        <end position="38"/>
    </location>
</feature>
<name>A0A2U3PU62_9BRAD</name>
<protein>
    <submittedName>
        <fullName evidence="2">Uncharacterized protein</fullName>
    </submittedName>
</protein>
<feature type="region of interest" description="Disordered" evidence="1">
    <location>
        <begin position="92"/>
        <end position="111"/>
    </location>
</feature>
<dbReference type="KEGG" id="bvz:BRAD3257_1530"/>
<dbReference type="Proteomes" id="UP000246085">
    <property type="component" value="Chromosome BRAD3257"/>
</dbReference>
<accession>A0A2U3PU62</accession>
<evidence type="ECO:0000313" key="2">
    <source>
        <dbReference type="EMBL" id="SPP92659.1"/>
    </source>
</evidence>
<organism evidence="2 3">
    <name type="scientific">Bradyrhizobium vignae</name>
    <dbReference type="NCBI Taxonomy" id="1549949"/>
    <lineage>
        <taxon>Bacteria</taxon>
        <taxon>Pseudomonadati</taxon>
        <taxon>Pseudomonadota</taxon>
        <taxon>Alphaproteobacteria</taxon>
        <taxon>Hyphomicrobiales</taxon>
        <taxon>Nitrobacteraceae</taxon>
        <taxon>Bradyrhizobium</taxon>
    </lineage>
</organism>
<evidence type="ECO:0000313" key="3">
    <source>
        <dbReference type="Proteomes" id="UP000246085"/>
    </source>
</evidence>
<feature type="region of interest" description="Disordered" evidence="1">
    <location>
        <begin position="1"/>
        <end position="40"/>
    </location>
</feature>
<reference evidence="2 3" key="1">
    <citation type="submission" date="2018-03" db="EMBL/GenBank/DDBJ databases">
        <authorList>
            <person name="Gully D."/>
        </authorList>
    </citation>
    <scope>NUCLEOTIDE SEQUENCE [LARGE SCALE GENOMIC DNA]</scope>
    <source>
        <strain evidence="2">ORS3257</strain>
    </source>
</reference>
<dbReference type="EMBL" id="LS398110">
    <property type="protein sequence ID" value="SPP92659.1"/>
    <property type="molecule type" value="Genomic_DNA"/>
</dbReference>
<feature type="compositionally biased region" description="Basic and acidic residues" evidence="1">
    <location>
        <begin position="1"/>
        <end position="17"/>
    </location>
</feature>
<evidence type="ECO:0000256" key="1">
    <source>
        <dbReference type="SAM" id="MobiDB-lite"/>
    </source>
</evidence>